<accession>A0A917A4E4</accession>
<dbReference type="OrthoDB" id="2224462at2"/>
<reference evidence="2" key="2">
    <citation type="submission" date="2020-09" db="EMBL/GenBank/DDBJ databases">
        <authorList>
            <person name="Sun Q."/>
            <person name="Zhou Y."/>
        </authorList>
    </citation>
    <scope>NUCLEOTIDE SEQUENCE</scope>
    <source>
        <strain evidence="2">CGMCC 1.15533</strain>
    </source>
</reference>
<keyword evidence="3" id="KW-1185">Reference proteome</keyword>
<sequence>MPWVTDSVLVAIVTVSGGIFGTLITAIFNRKSDETKVQQKQIIERLDTIDQTTKEIQEIALKTQDGTKKIQRYRLFHDLQVEILQGHTTIERFRELSILFESYQTLGGNGEIEALYEMYKKIPIVED</sequence>
<dbReference type="EMBL" id="BMJN01000004">
    <property type="protein sequence ID" value="GGE26232.1"/>
    <property type="molecule type" value="Genomic_DNA"/>
</dbReference>
<evidence type="ECO:0000313" key="3">
    <source>
        <dbReference type="Proteomes" id="UP000660801"/>
    </source>
</evidence>
<keyword evidence="1" id="KW-1133">Transmembrane helix</keyword>
<dbReference type="AlphaFoldDB" id="A0A917A4E4"/>
<organism evidence="2 3">
    <name type="scientific">Streptococcus himalayensis</name>
    <dbReference type="NCBI Taxonomy" id="1888195"/>
    <lineage>
        <taxon>Bacteria</taxon>
        <taxon>Bacillati</taxon>
        <taxon>Bacillota</taxon>
        <taxon>Bacilli</taxon>
        <taxon>Lactobacillales</taxon>
        <taxon>Streptococcaceae</taxon>
        <taxon>Streptococcus</taxon>
    </lineage>
</organism>
<dbReference type="Proteomes" id="UP000660801">
    <property type="component" value="Unassembled WGS sequence"/>
</dbReference>
<gene>
    <name evidence="2" type="ORF">GCM10011510_04230</name>
</gene>
<proteinExistence type="predicted"/>
<evidence type="ECO:0000256" key="1">
    <source>
        <dbReference type="SAM" id="Phobius"/>
    </source>
</evidence>
<keyword evidence="1" id="KW-0472">Membrane</keyword>
<evidence type="ECO:0000313" key="2">
    <source>
        <dbReference type="EMBL" id="GGE26232.1"/>
    </source>
</evidence>
<feature type="transmembrane region" description="Helical" evidence="1">
    <location>
        <begin position="6"/>
        <end position="28"/>
    </location>
</feature>
<keyword evidence="1" id="KW-0812">Transmembrane</keyword>
<reference evidence="2" key="1">
    <citation type="journal article" date="2014" name="Int. J. Syst. Evol. Microbiol.">
        <title>Complete genome sequence of Corynebacterium casei LMG S-19264T (=DSM 44701T), isolated from a smear-ripened cheese.</title>
        <authorList>
            <consortium name="US DOE Joint Genome Institute (JGI-PGF)"/>
            <person name="Walter F."/>
            <person name="Albersmeier A."/>
            <person name="Kalinowski J."/>
            <person name="Ruckert C."/>
        </authorList>
    </citation>
    <scope>NUCLEOTIDE SEQUENCE</scope>
    <source>
        <strain evidence="2">CGMCC 1.15533</strain>
    </source>
</reference>
<dbReference type="RefSeq" id="WP_068989332.1">
    <property type="nucleotide sequence ID" value="NZ_BMJN01000004.1"/>
</dbReference>
<protein>
    <submittedName>
        <fullName evidence="2">Uncharacterized protein</fullName>
    </submittedName>
</protein>
<name>A0A917A4E4_9STRE</name>
<comment type="caution">
    <text evidence="2">The sequence shown here is derived from an EMBL/GenBank/DDBJ whole genome shotgun (WGS) entry which is preliminary data.</text>
</comment>